<dbReference type="AlphaFoldDB" id="A0AAV7WT66"/>
<keyword evidence="2" id="KW-1185">Reference proteome</keyword>
<reference evidence="1" key="1">
    <citation type="journal article" date="2022" name="bioRxiv">
        <title>Sequencing and chromosome-scale assembly of the giantPleurodeles waltlgenome.</title>
        <authorList>
            <person name="Brown T."/>
            <person name="Elewa A."/>
            <person name="Iarovenko S."/>
            <person name="Subramanian E."/>
            <person name="Araus A.J."/>
            <person name="Petzold A."/>
            <person name="Susuki M."/>
            <person name="Suzuki K.-i.T."/>
            <person name="Hayashi T."/>
            <person name="Toyoda A."/>
            <person name="Oliveira C."/>
            <person name="Osipova E."/>
            <person name="Leigh N.D."/>
            <person name="Simon A."/>
            <person name="Yun M.H."/>
        </authorList>
    </citation>
    <scope>NUCLEOTIDE SEQUENCE</scope>
    <source>
        <strain evidence="1">20211129_DDA</strain>
        <tissue evidence="1">Liver</tissue>
    </source>
</reference>
<organism evidence="1 2">
    <name type="scientific">Pleurodeles waltl</name>
    <name type="common">Iberian ribbed newt</name>
    <dbReference type="NCBI Taxonomy" id="8319"/>
    <lineage>
        <taxon>Eukaryota</taxon>
        <taxon>Metazoa</taxon>
        <taxon>Chordata</taxon>
        <taxon>Craniata</taxon>
        <taxon>Vertebrata</taxon>
        <taxon>Euteleostomi</taxon>
        <taxon>Amphibia</taxon>
        <taxon>Batrachia</taxon>
        <taxon>Caudata</taxon>
        <taxon>Salamandroidea</taxon>
        <taxon>Salamandridae</taxon>
        <taxon>Pleurodelinae</taxon>
        <taxon>Pleurodeles</taxon>
    </lineage>
</organism>
<dbReference type="EMBL" id="JANPWB010000001">
    <property type="protein sequence ID" value="KAJ1216147.1"/>
    <property type="molecule type" value="Genomic_DNA"/>
</dbReference>
<protein>
    <submittedName>
        <fullName evidence="1">Uncharacterized protein</fullName>
    </submittedName>
</protein>
<name>A0AAV7WT66_PLEWA</name>
<dbReference type="Proteomes" id="UP001066276">
    <property type="component" value="Chromosome 1_1"/>
</dbReference>
<gene>
    <name evidence="1" type="ORF">NDU88_003753</name>
</gene>
<sequence>MAEETHREIPLIKFLMVAPLLPYDIQLVKHEVSQDLRDARRDLVGGRQGVLPQNSENWQVEEIIYLQQEVLCLQQQQSTLQAQAEDV</sequence>
<proteinExistence type="predicted"/>
<evidence type="ECO:0000313" key="2">
    <source>
        <dbReference type="Proteomes" id="UP001066276"/>
    </source>
</evidence>
<accession>A0AAV7WT66</accession>
<comment type="caution">
    <text evidence="1">The sequence shown here is derived from an EMBL/GenBank/DDBJ whole genome shotgun (WGS) entry which is preliminary data.</text>
</comment>
<evidence type="ECO:0000313" key="1">
    <source>
        <dbReference type="EMBL" id="KAJ1216147.1"/>
    </source>
</evidence>